<evidence type="ECO:0000256" key="2">
    <source>
        <dbReference type="ARBA" id="ARBA00010157"/>
    </source>
</evidence>
<evidence type="ECO:0000256" key="3">
    <source>
        <dbReference type="ARBA" id="ARBA00022475"/>
    </source>
</evidence>
<dbReference type="STRING" id="756272.Plabr_4730"/>
<feature type="transmembrane region" description="Helical" evidence="7">
    <location>
        <begin position="429"/>
        <end position="448"/>
    </location>
</feature>
<feature type="transmembrane region" description="Helical" evidence="7">
    <location>
        <begin position="279"/>
        <end position="297"/>
    </location>
</feature>
<feature type="transmembrane region" description="Helical" evidence="7">
    <location>
        <begin position="218"/>
        <end position="237"/>
    </location>
</feature>
<name>F0SQC2_RUBBR</name>
<keyword evidence="3" id="KW-1003">Cell membrane</keyword>
<feature type="transmembrane region" description="Helical" evidence="7">
    <location>
        <begin position="750"/>
        <end position="768"/>
    </location>
</feature>
<feature type="transmembrane region" description="Helical" evidence="7">
    <location>
        <begin position="642"/>
        <end position="660"/>
    </location>
</feature>
<evidence type="ECO:0000256" key="6">
    <source>
        <dbReference type="ARBA" id="ARBA00023136"/>
    </source>
</evidence>
<proteinExistence type="inferred from homology"/>
<dbReference type="PANTHER" id="PTHR33406:SF6">
    <property type="entry name" value="MEMBRANE PROTEIN YDGH-RELATED"/>
    <property type="match status" value="1"/>
</dbReference>
<dbReference type="InterPro" id="IPR050545">
    <property type="entry name" value="Mycobact_MmpL"/>
</dbReference>
<dbReference type="Pfam" id="PF03176">
    <property type="entry name" value="MMPL"/>
    <property type="match status" value="2"/>
</dbReference>
<dbReference type="KEGG" id="pbs:Plabr_4730"/>
<comment type="subcellular location">
    <subcellularLocation>
        <location evidence="1">Cell membrane</location>
        <topology evidence="1">Multi-pass membrane protein</topology>
    </subcellularLocation>
</comment>
<dbReference type="SUPFAM" id="SSF82866">
    <property type="entry name" value="Multidrug efflux transporter AcrB transmembrane domain"/>
    <property type="match status" value="2"/>
</dbReference>
<feature type="transmembrane region" description="Helical" evidence="7">
    <location>
        <begin position="774"/>
        <end position="800"/>
    </location>
</feature>
<evidence type="ECO:0000259" key="8">
    <source>
        <dbReference type="Pfam" id="PF03176"/>
    </source>
</evidence>
<dbReference type="RefSeq" id="WP_013631005.1">
    <property type="nucleotide sequence ID" value="NC_015174.1"/>
</dbReference>
<dbReference type="PANTHER" id="PTHR33406">
    <property type="entry name" value="MEMBRANE PROTEIN MJ1562-RELATED"/>
    <property type="match status" value="1"/>
</dbReference>
<dbReference type="Gene3D" id="1.20.1640.10">
    <property type="entry name" value="Multidrug efflux transporter AcrB transmembrane domain"/>
    <property type="match status" value="2"/>
</dbReference>
<dbReference type="OrthoDB" id="9782006at2"/>
<dbReference type="AlphaFoldDB" id="F0SQC2"/>
<feature type="transmembrane region" description="Helical" evidence="7">
    <location>
        <begin position="317"/>
        <end position="340"/>
    </location>
</feature>
<evidence type="ECO:0000256" key="1">
    <source>
        <dbReference type="ARBA" id="ARBA00004651"/>
    </source>
</evidence>
<protein>
    <submittedName>
        <fullName evidence="9">MmpL domain protein</fullName>
    </submittedName>
</protein>
<keyword evidence="4 7" id="KW-0812">Transmembrane</keyword>
<organism evidence="9 10">
    <name type="scientific">Rubinisphaera brasiliensis (strain ATCC 49424 / DSM 5305 / JCM 21570 / IAM 15109 / NBRC 103401 / IFAM 1448)</name>
    <name type="common">Planctomyces brasiliensis</name>
    <dbReference type="NCBI Taxonomy" id="756272"/>
    <lineage>
        <taxon>Bacteria</taxon>
        <taxon>Pseudomonadati</taxon>
        <taxon>Planctomycetota</taxon>
        <taxon>Planctomycetia</taxon>
        <taxon>Planctomycetales</taxon>
        <taxon>Planctomycetaceae</taxon>
        <taxon>Rubinisphaera</taxon>
    </lineage>
</organism>
<evidence type="ECO:0000256" key="5">
    <source>
        <dbReference type="ARBA" id="ARBA00022989"/>
    </source>
</evidence>
<feature type="transmembrane region" description="Helical" evidence="7">
    <location>
        <begin position="352"/>
        <end position="375"/>
    </location>
</feature>
<dbReference type="eggNOG" id="COG2409">
    <property type="taxonomic scope" value="Bacteria"/>
</dbReference>
<reference evidence="10" key="1">
    <citation type="submission" date="2011-02" db="EMBL/GenBank/DDBJ databases">
        <title>The complete genome of Planctomyces brasiliensis DSM 5305.</title>
        <authorList>
            <person name="Lucas S."/>
            <person name="Copeland A."/>
            <person name="Lapidus A."/>
            <person name="Bruce D."/>
            <person name="Goodwin L."/>
            <person name="Pitluck S."/>
            <person name="Kyrpides N."/>
            <person name="Mavromatis K."/>
            <person name="Pagani I."/>
            <person name="Ivanova N."/>
            <person name="Ovchinnikova G."/>
            <person name="Lu M."/>
            <person name="Detter J.C."/>
            <person name="Han C."/>
            <person name="Land M."/>
            <person name="Hauser L."/>
            <person name="Markowitz V."/>
            <person name="Cheng J.-F."/>
            <person name="Hugenholtz P."/>
            <person name="Woyke T."/>
            <person name="Wu D."/>
            <person name="Tindall B."/>
            <person name="Pomrenke H.G."/>
            <person name="Brambilla E."/>
            <person name="Klenk H.-P."/>
            <person name="Eisen J.A."/>
        </authorList>
    </citation>
    <scope>NUCLEOTIDE SEQUENCE [LARGE SCALE GENOMIC DNA]</scope>
    <source>
        <strain evidence="10">ATCC 49424 / DSM 5305 / JCM 21570 / NBRC 103401 / IFAM 1448</strain>
    </source>
</reference>
<evidence type="ECO:0000313" key="9">
    <source>
        <dbReference type="EMBL" id="ADY62301.1"/>
    </source>
</evidence>
<dbReference type="Proteomes" id="UP000006860">
    <property type="component" value="Chromosome"/>
</dbReference>
<dbReference type="HOGENOM" id="CLU_005108_4_0_0"/>
<evidence type="ECO:0000256" key="4">
    <source>
        <dbReference type="ARBA" id="ARBA00022692"/>
    </source>
</evidence>
<dbReference type="GO" id="GO:0005886">
    <property type="term" value="C:plasma membrane"/>
    <property type="evidence" value="ECO:0007669"/>
    <property type="project" value="UniProtKB-SubCell"/>
</dbReference>
<dbReference type="InterPro" id="IPR004869">
    <property type="entry name" value="MMPL_dom"/>
</dbReference>
<keyword evidence="5 7" id="KW-1133">Transmembrane helix</keyword>
<accession>F0SQC2</accession>
<keyword evidence="6 7" id="KW-0472">Membrane</keyword>
<comment type="similarity">
    <text evidence="2">Belongs to the resistance-nodulation-cell division (RND) (TC 2.A.6) family. MmpL subfamily.</text>
</comment>
<dbReference type="EMBL" id="CP002546">
    <property type="protein sequence ID" value="ADY62301.1"/>
    <property type="molecule type" value="Genomic_DNA"/>
</dbReference>
<feature type="domain" description="Membrane transport protein MMPL" evidence="8">
    <location>
        <begin position="605"/>
        <end position="809"/>
    </location>
</feature>
<feature type="transmembrane region" description="Helical" evidence="7">
    <location>
        <begin position="244"/>
        <end position="267"/>
    </location>
</feature>
<feature type="transmembrane region" description="Helical" evidence="7">
    <location>
        <begin position="672"/>
        <end position="691"/>
    </location>
</feature>
<feature type="transmembrane region" description="Helical" evidence="7">
    <location>
        <begin position="703"/>
        <end position="722"/>
    </location>
</feature>
<evidence type="ECO:0000313" key="10">
    <source>
        <dbReference type="Proteomes" id="UP000006860"/>
    </source>
</evidence>
<keyword evidence="10" id="KW-1185">Reference proteome</keyword>
<gene>
    <name evidence="9" type="ordered locus">Plabr_4730</name>
</gene>
<sequence length="834" mass="90930">MEERRDGLLRLCRAMANHWALALVVWGLVVLLLAAPASRFDSLATTGDLRFLPENAASRQAERAFSKAFDKDLLRSLIVICVRRTTREAGLTSAEEFGDQVENRKSDFDFIDDDLRPKLEEIVHRSTDVPAGQQTVTTFSDKLLGPLLNSEDGQASLAVLELPYDFRDPRNAQLVGDIEDLLYADRNFRRIIPPGLEITLSGTAPVGRDRDLASQNGLFQIQLALLLVSIALLLGFFRAPLLVFVTLVTAAVSVVATLGTAVCLQDWAGVNVARALPSLVQTVTVGLALVCSVYLIARYRNRLASGDSCAEATAQALRGGGLALLKAASLPAAGCIILSLTTHQRFAETGQVLLLGLLFAVLTAVSLLPSLLRIFEAKIFWPRVPVDDPAIANNWTSHSGLGERFLPADWTPRLRRRIAGLMSARPGRFASVSFVTLCVFSVLGLWNYSHLNYGLLADLPAESRSSTGSQAVRSHFPPGALGPTTVLLVNESQNFLRDPAIELLQDVSDAMYAERERLGLRDVFSVAYPLGMTEAGRAKQQELEASLSGPPALQAARRAGMRARVVKQYVGDQPPQGKHVTRINLMFEHDPFDPDSIRLLNHNLRVLQAVVDDLIPGETTLHAFGSTPAIRDMAQTIGRDQLWVLAGTLLLVLGLLSWYIRQSVVVMPLLGVHLLTALASLGITAATFWLFDGEFAGIDWKARTLLFSVLLGVSPALSFLLLERTRREQQTAGPVRGVLKALVKHGGDDVGAGLILAITSAALLFGSLTTLRQLGFGLAFGMLIDTFLVRMLLLPSYLILVERELFGRYSPWLAQRLGASYWKAQTDSVEKLSA</sequence>
<evidence type="ECO:0000256" key="7">
    <source>
        <dbReference type="SAM" id="Phobius"/>
    </source>
</evidence>
<feature type="domain" description="Membrane transport protein MMPL" evidence="8">
    <location>
        <begin position="51"/>
        <end position="382"/>
    </location>
</feature>